<dbReference type="EMBL" id="MU266501">
    <property type="protein sequence ID" value="KAH7922022.1"/>
    <property type="molecule type" value="Genomic_DNA"/>
</dbReference>
<comment type="caution">
    <text evidence="1">The sequence shown here is derived from an EMBL/GenBank/DDBJ whole genome shotgun (WGS) entry which is preliminary data.</text>
</comment>
<accession>A0ACB8BB59</accession>
<dbReference type="Proteomes" id="UP000790709">
    <property type="component" value="Unassembled WGS sequence"/>
</dbReference>
<gene>
    <name evidence="1" type="ORF">BV22DRAFT_1131760</name>
</gene>
<sequence length="994" mass="110712">MESQVIVAQEMVTNYLAAGDEVWIPLIDAKSTAVDLDSPSGVLEVLEVYSRAEADYLSIPILQKHVGFLIDRHAFFAALESKPDDLGELFSSDWTRAAITAVVAKGVGHITKSHLLWDTQRDWELDLLENAPNHEKSALAAHVEILLLSRLQQPHSNHEETYQAYSTFTTNHKPSDQYETVLVSASKLRSKAVKAYERREASEISLSGFSLDGYAYYIASERRAKNVDMFNLKALYERAIADAAKRRFAGDPGAEDALRVFWAGYCDTLRINGPDENSELHTLRRAVRSVPGSGEVWARYIRFLERGIDSEDEIENLESVSEAFSRALSTNLFGKDVQQTVQLILARAGFEKRRIEVGKGGEILCNAAIYTQHAHINPDEEMFATLIRILEDGIALVRQASPAGDPRFRLEKFLAELYLSLDLPDSAIAVWQATAKHHKTSYVAWTTYTDTLIKTDRLDQARTTFQDIAMKNIDWPEAIWEAWIAFEHLHGSVESIETALDKVERAQYQVNVRRAREAEKASHEAGQIPVTDVVGAGTGEAALPAMDVDAPSSVDSRSKRKAEDPPPAEGSKKPRLEQPPPQLKRDRENCTVFVADLPSGVSESELKDLFKDCGEVREVKITQMPEGVVATVEFNTRDSVPAALTKDKKRIQDQEIAVHLAWKSTLYVTNFPEKADDASIRDLFGQYGLIFDVRWPSKKFKNTRRFCYVQYTSPSSAERALELHGRELEPERAISVLMSNPERKKERTDADAGEREIYVAGLSKFTTKEDLENVFRTYGSLKEVRMAQDPNGQPKGFAFVEFEEEASAQAALGANNYELKNRRIAVTLADTRVRARNREVLSDTGLGRRAEARNRSVRVRNLPPATQEGLLHQTLEKYASVKRTELFVSQNEAVVELENPAEAGKLLLRPEPIVFNGNALQFSEETQAASSGARAAGPSGGMFIPRSAKSRPRAGIGRDRNLGVSIRNANSATSGVGGSEQGKKGQDDFRKMLG</sequence>
<organism evidence="1 2">
    <name type="scientific">Leucogyrophana mollusca</name>
    <dbReference type="NCBI Taxonomy" id="85980"/>
    <lineage>
        <taxon>Eukaryota</taxon>
        <taxon>Fungi</taxon>
        <taxon>Dikarya</taxon>
        <taxon>Basidiomycota</taxon>
        <taxon>Agaricomycotina</taxon>
        <taxon>Agaricomycetes</taxon>
        <taxon>Agaricomycetidae</taxon>
        <taxon>Boletales</taxon>
        <taxon>Boletales incertae sedis</taxon>
        <taxon>Leucogyrophana</taxon>
    </lineage>
</organism>
<keyword evidence="2" id="KW-1185">Reference proteome</keyword>
<evidence type="ECO:0000313" key="2">
    <source>
        <dbReference type="Proteomes" id="UP000790709"/>
    </source>
</evidence>
<name>A0ACB8BB59_9AGAM</name>
<reference evidence="1" key="1">
    <citation type="journal article" date="2021" name="New Phytol.">
        <title>Evolutionary innovations through gain and loss of genes in the ectomycorrhizal Boletales.</title>
        <authorList>
            <person name="Wu G."/>
            <person name="Miyauchi S."/>
            <person name="Morin E."/>
            <person name="Kuo A."/>
            <person name="Drula E."/>
            <person name="Varga T."/>
            <person name="Kohler A."/>
            <person name="Feng B."/>
            <person name="Cao Y."/>
            <person name="Lipzen A."/>
            <person name="Daum C."/>
            <person name="Hundley H."/>
            <person name="Pangilinan J."/>
            <person name="Johnson J."/>
            <person name="Barry K."/>
            <person name="LaButti K."/>
            <person name="Ng V."/>
            <person name="Ahrendt S."/>
            <person name="Min B."/>
            <person name="Choi I.G."/>
            <person name="Park H."/>
            <person name="Plett J.M."/>
            <person name="Magnuson J."/>
            <person name="Spatafora J.W."/>
            <person name="Nagy L.G."/>
            <person name="Henrissat B."/>
            <person name="Grigoriev I.V."/>
            <person name="Yang Z.L."/>
            <person name="Xu J."/>
            <person name="Martin F.M."/>
        </authorList>
    </citation>
    <scope>NUCLEOTIDE SEQUENCE</scope>
    <source>
        <strain evidence="1">KUC20120723A-06</strain>
    </source>
</reference>
<protein>
    <submittedName>
        <fullName evidence="1">Uncharacterized protein</fullName>
    </submittedName>
</protein>
<proteinExistence type="predicted"/>
<evidence type="ECO:0000313" key="1">
    <source>
        <dbReference type="EMBL" id="KAH7922022.1"/>
    </source>
</evidence>